<evidence type="ECO:0000313" key="3">
    <source>
        <dbReference type="Proteomes" id="UP000256424"/>
    </source>
</evidence>
<name>A0A3D8J462_9HELI</name>
<keyword evidence="3" id="KW-1185">Reference proteome</keyword>
<keyword evidence="1" id="KW-1133">Transmembrane helix</keyword>
<dbReference type="OrthoDB" id="5362770at2"/>
<gene>
    <name evidence="2" type="ORF">CQA66_05960</name>
</gene>
<keyword evidence="1" id="KW-0472">Membrane</keyword>
<dbReference type="RefSeq" id="WP_104763439.1">
    <property type="nucleotide sequence ID" value="NZ_FZPM01000023.1"/>
</dbReference>
<dbReference type="Proteomes" id="UP000256424">
    <property type="component" value="Unassembled WGS sequence"/>
</dbReference>
<reference evidence="2 3" key="1">
    <citation type="submission" date="2018-04" db="EMBL/GenBank/DDBJ databases">
        <title>Novel Campyloabacter and Helicobacter Species and Strains.</title>
        <authorList>
            <person name="Mannion A.J."/>
            <person name="Shen Z."/>
            <person name="Fox J.G."/>
        </authorList>
    </citation>
    <scope>NUCLEOTIDE SEQUENCE [LARGE SCALE GENOMIC DNA]</scope>
    <source>
        <strain evidence="2 3">MIT 97-5075</strain>
    </source>
</reference>
<comment type="caution">
    <text evidence="2">The sequence shown here is derived from an EMBL/GenBank/DDBJ whole genome shotgun (WGS) entry which is preliminary data.</text>
</comment>
<feature type="transmembrane region" description="Helical" evidence="1">
    <location>
        <begin position="12"/>
        <end position="31"/>
    </location>
</feature>
<sequence>MTSLIELYRNPIFGVMILFAIVLVIIIADSVKVAYAKKKKRESLEKLSKNFDSFNLQQNISVFMKHVANPTTTIMRIAETYCQAGNYQQTIAMCQVLSEHTNNTNQKIEILEMLAKGYYKAGFLQRAKSVLVEVLRISPYNSEALISLMQTCESLGEYQEALEALYCLEELQYQAVLTEVIGNRIAKNKNYLKAMKVISNPKLSLETQQEQLLEIYDRDASLHSLILRHLKIYNVTLFWEKILHCQDVYLCIDVLWHFEPYEIPFHCIQVNSAIMDIYRAKGYIKEYKIIRDITLESLQLLNQHSKLQGDLDFSYSCNSCGSITPFYSYRCATCDEIGEVRVNFALVTL</sequence>
<evidence type="ECO:0000313" key="2">
    <source>
        <dbReference type="EMBL" id="RDU71644.1"/>
    </source>
</evidence>
<proteinExistence type="predicted"/>
<protein>
    <submittedName>
        <fullName evidence="2">Uncharacterized protein</fullName>
    </submittedName>
</protein>
<evidence type="ECO:0000256" key="1">
    <source>
        <dbReference type="SAM" id="Phobius"/>
    </source>
</evidence>
<dbReference type="InterPro" id="IPR011990">
    <property type="entry name" value="TPR-like_helical_dom_sf"/>
</dbReference>
<keyword evidence="1" id="KW-0812">Transmembrane</keyword>
<dbReference type="EMBL" id="NXLW01000010">
    <property type="protein sequence ID" value="RDU71644.1"/>
    <property type="molecule type" value="Genomic_DNA"/>
</dbReference>
<dbReference type="SUPFAM" id="SSF48452">
    <property type="entry name" value="TPR-like"/>
    <property type="match status" value="1"/>
</dbReference>
<organism evidence="2 3">
    <name type="scientific">Helicobacter aurati</name>
    <dbReference type="NCBI Taxonomy" id="137778"/>
    <lineage>
        <taxon>Bacteria</taxon>
        <taxon>Pseudomonadati</taxon>
        <taxon>Campylobacterota</taxon>
        <taxon>Epsilonproteobacteria</taxon>
        <taxon>Campylobacterales</taxon>
        <taxon>Helicobacteraceae</taxon>
        <taxon>Helicobacter</taxon>
    </lineage>
</organism>
<accession>A0A3D8J462</accession>
<dbReference type="AlphaFoldDB" id="A0A3D8J462"/>
<dbReference type="Gene3D" id="1.25.40.10">
    <property type="entry name" value="Tetratricopeptide repeat domain"/>
    <property type="match status" value="1"/>
</dbReference>